<dbReference type="PANTHER" id="PTHR30191:SF0">
    <property type="entry name" value="FORMATE ACETYLTRANSFERASE 1"/>
    <property type="match status" value="1"/>
</dbReference>
<accession>A0A1F5ITZ6</accession>
<evidence type="ECO:0000256" key="9">
    <source>
        <dbReference type="PIRSR" id="PIRSR000379-1"/>
    </source>
</evidence>
<evidence type="ECO:0000313" key="16">
    <source>
        <dbReference type="Proteomes" id="UP000176336"/>
    </source>
</evidence>
<evidence type="ECO:0000259" key="14">
    <source>
        <dbReference type="PROSITE" id="PS51554"/>
    </source>
</evidence>
<dbReference type="InterPro" id="IPR004184">
    <property type="entry name" value="PFL_dom"/>
</dbReference>
<dbReference type="EMBL" id="MFCR01000001">
    <property type="protein sequence ID" value="OGE19809.1"/>
    <property type="molecule type" value="Genomic_DNA"/>
</dbReference>
<dbReference type="Proteomes" id="UP000176336">
    <property type="component" value="Unassembled WGS sequence"/>
</dbReference>
<dbReference type="InterPro" id="IPR005949">
    <property type="entry name" value="Form_AcTrfase"/>
</dbReference>
<evidence type="ECO:0000256" key="8">
    <source>
        <dbReference type="ARBA" id="ARBA00049029"/>
    </source>
</evidence>
<feature type="domain" description="Glycine radical" evidence="13">
    <location>
        <begin position="611"/>
        <end position="734"/>
    </location>
</feature>
<sequence>MEVRDFLFHNQTSYDGGPDFLVGPSPKTQKLWEICKELLKKEAAAGGVLDVDTKTISTVVSHKPGYINKELELIVGLQTDKPLKRAIKPFGGIQVTGQACEDYGFKLDPSVKEIFTKYRKSHNDGIFDAYTKEIRNYRSSGVITGLPDNYARGRIIGDYRRVALYGIDRLVEEKQKDLGKKLGTMTDELIRAREEISDQIKALSMIKEMADSYGFDISKPAKNAKEAVQWTYFAYLAALKEQDGAAISLGGTSGFFDIYIEKDIAEGKLTEEQAQELVDQFIIKLRLVRQLRMKEYDEIYAGDPTWLTESLAGMFLDGSPRGEAGRHKVTKTTYRFLQSLYNLGAAPEPNLTVLWSGKLPQKFKEFVAQVSIDTSSIQYENDDLMRQIADWDDYAISCCVSQLKSGKQMQFFGARCNLAKTLLLALNEGRDEKTGVTLVPGIKSLKKDVLDFAEVMAEFKKTVSYLVKVYVDSMNVIHFMHDKYYYERVQMALLDSDLDRLMAFGIAGLSVVADSLSAIKFAKVTPKRDQKGITEDFTTAGDFPKYGNDDDRVDSIAKELVHTFNSELKKHHIYRDATPTLSILTITSNVMYGKKTGATPDGRASGAPFAPGANPMHGRDTRGAIASLNSVAKIDYQFARDGISNTFSIVPRALGGTREDQIENLVALLDGYFHKKAQHLNVNVLNKETLLRAMDHPEEYPQLTIRVSGYAVNFVKLSREHQQEVLARTFFESMK</sequence>
<reference evidence="15 16" key="1">
    <citation type="journal article" date="2016" name="Nat. Commun.">
        <title>Thousands of microbial genomes shed light on interconnected biogeochemical processes in an aquifer system.</title>
        <authorList>
            <person name="Anantharaman K."/>
            <person name="Brown C.T."/>
            <person name="Hug L.A."/>
            <person name="Sharon I."/>
            <person name="Castelle C.J."/>
            <person name="Probst A.J."/>
            <person name="Thomas B.C."/>
            <person name="Singh A."/>
            <person name="Wilkins M.J."/>
            <person name="Karaoz U."/>
            <person name="Brodie E.L."/>
            <person name="Williams K.H."/>
            <person name="Hubbard S.S."/>
            <person name="Banfield J.F."/>
        </authorList>
    </citation>
    <scope>NUCLEOTIDE SEQUENCE [LARGE SCALE GENOMIC DNA]</scope>
</reference>
<evidence type="ECO:0000256" key="10">
    <source>
        <dbReference type="PIRSR" id="PIRSR000379-2"/>
    </source>
</evidence>
<dbReference type="Pfam" id="PF02901">
    <property type="entry name" value="PFL-like"/>
    <property type="match status" value="1"/>
</dbReference>
<dbReference type="NCBIfam" id="TIGR01255">
    <property type="entry name" value="pyr_form_ly_1"/>
    <property type="match status" value="1"/>
</dbReference>
<evidence type="ECO:0000256" key="7">
    <source>
        <dbReference type="ARBA" id="ARBA00023315"/>
    </source>
</evidence>
<keyword evidence="7 12" id="KW-0012">Acyltransferase</keyword>
<evidence type="ECO:0000256" key="6">
    <source>
        <dbReference type="ARBA" id="ARBA00023277"/>
    </source>
</evidence>
<feature type="modified residue" description="Glycine radical" evidence="10 11">
    <location>
        <position position="709"/>
    </location>
</feature>
<evidence type="ECO:0000256" key="4">
    <source>
        <dbReference type="ARBA" id="ARBA00022679"/>
    </source>
</evidence>
<dbReference type="InterPro" id="IPR050244">
    <property type="entry name" value="Auton_GlycylRad_Cofactor"/>
</dbReference>
<dbReference type="CDD" id="cd01678">
    <property type="entry name" value="PFL1"/>
    <property type="match status" value="1"/>
</dbReference>
<feature type="active site" description="S-acetylcysteine intermediate" evidence="9">
    <location>
        <position position="398"/>
    </location>
</feature>
<dbReference type="SUPFAM" id="SSF51998">
    <property type="entry name" value="PFL-like glycyl radical enzymes"/>
    <property type="match status" value="1"/>
</dbReference>
<evidence type="ECO:0000313" key="15">
    <source>
        <dbReference type="EMBL" id="OGE19809.1"/>
    </source>
</evidence>
<evidence type="ECO:0000256" key="11">
    <source>
        <dbReference type="PROSITE-ProRule" id="PRU00493"/>
    </source>
</evidence>
<dbReference type="GO" id="GO:0008861">
    <property type="term" value="F:formate C-acetyltransferase activity"/>
    <property type="evidence" value="ECO:0007669"/>
    <property type="project" value="UniProtKB-UniRule"/>
</dbReference>
<comment type="pathway">
    <text evidence="12">Fermentation; pyruvate fermentation; formate from pyruvate: step 1/1.</text>
</comment>
<name>A0A1F5ITZ6_9BACT</name>
<evidence type="ECO:0000256" key="5">
    <source>
        <dbReference type="ARBA" id="ARBA00022818"/>
    </source>
</evidence>
<comment type="catalytic activity">
    <reaction evidence="8 12">
        <text>formate + acetyl-CoA = pyruvate + CoA</text>
        <dbReference type="Rhea" id="RHEA:11844"/>
        <dbReference type="ChEBI" id="CHEBI:15361"/>
        <dbReference type="ChEBI" id="CHEBI:15740"/>
        <dbReference type="ChEBI" id="CHEBI:57287"/>
        <dbReference type="ChEBI" id="CHEBI:57288"/>
        <dbReference type="EC" id="2.3.1.54"/>
    </reaction>
</comment>
<evidence type="ECO:0000256" key="3">
    <source>
        <dbReference type="ARBA" id="ARBA00022490"/>
    </source>
</evidence>
<keyword evidence="6 12" id="KW-0119">Carbohydrate metabolism</keyword>
<comment type="subcellular location">
    <subcellularLocation>
        <location evidence="1 12">Cytoplasm</location>
    </subcellularLocation>
</comment>
<keyword evidence="5 10" id="KW-0556">Organic radical</keyword>
<dbReference type="GO" id="GO:0006006">
    <property type="term" value="P:glucose metabolic process"/>
    <property type="evidence" value="ECO:0007669"/>
    <property type="project" value="UniProtKB-UniRule"/>
</dbReference>
<dbReference type="PROSITE" id="PS00850">
    <property type="entry name" value="GLY_RADICAL_1"/>
    <property type="match status" value="1"/>
</dbReference>
<dbReference type="PROSITE" id="PS51149">
    <property type="entry name" value="GLY_RADICAL_2"/>
    <property type="match status" value="1"/>
</dbReference>
<keyword evidence="12" id="KW-0313">Glucose metabolism</keyword>
<organism evidence="15 16">
    <name type="scientific">Candidatus Daviesbacteria bacterium RIFCSPHIGHO2_01_FULL_41_23</name>
    <dbReference type="NCBI Taxonomy" id="1797764"/>
    <lineage>
        <taxon>Bacteria</taxon>
        <taxon>Candidatus Daviesiibacteriota</taxon>
    </lineage>
</organism>
<dbReference type="InterPro" id="IPR001150">
    <property type="entry name" value="Gly_radical"/>
</dbReference>
<proteinExistence type="inferred from homology"/>
<dbReference type="GO" id="GO:0005829">
    <property type="term" value="C:cytosol"/>
    <property type="evidence" value="ECO:0007669"/>
    <property type="project" value="TreeGrafter"/>
</dbReference>
<keyword evidence="3 12" id="KW-0963">Cytoplasm</keyword>
<dbReference type="EC" id="2.3.1.54" evidence="12"/>
<gene>
    <name evidence="15" type="ORF">A2871_02360</name>
</gene>
<comment type="similarity">
    <text evidence="2 12">Belongs to the glycyl radical enzyme (GRE) family. PFL subfamily.</text>
</comment>
<evidence type="ECO:0000256" key="2">
    <source>
        <dbReference type="ARBA" id="ARBA00008375"/>
    </source>
</evidence>
<protein>
    <recommendedName>
        <fullName evidence="12">Formate acetyltransferase</fullName>
        <ecNumber evidence="12">2.3.1.54</ecNumber>
    </recommendedName>
    <alternativeName>
        <fullName evidence="12">Pyruvate formate-lyase</fullName>
    </alternativeName>
</protein>
<comment type="subunit">
    <text evidence="12">Homodimer.</text>
</comment>
<dbReference type="PIRSF" id="PIRSF000379">
    <property type="entry name" value="For_Ac_trans_1"/>
    <property type="match status" value="1"/>
</dbReference>
<evidence type="ECO:0000256" key="1">
    <source>
        <dbReference type="ARBA" id="ARBA00004496"/>
    </source>
</evidence>
<dbReference type="UniPathway" id="UPA00920">
    <property type="reaction ID" value="UER00891"/>
</dbReference>
<comment type="caution">
    <text evidence="15">The sequence shown here is derived from an EMBL/GenBank/DDBJ whole genome shotgun (WGS) entry which is preliminary data.</text>
</comment>
<feature type="domain" description="PFL" evidence="14">
    <location>
        <begin position="1"/>
        <end position="604"/>
    </location>
</feature>
<evidence type="ECO:0000259" key="13">
    <source>
        <dbReference type="PROSITE" id="PS51149"/>
    </source>
</evidence>
<dbReference type="PROSITE" id="PS51554">
    <property type="entry name" value="PFL"/>
    <property type="match status" value="1"/>
</dbReference>
<evidence type="ECO:0000256" key="12">
    <source>
        <dbReference type="RuleBase" id="RU368075"/>
    </source>
</evidence>
<dbReference type="AlphaFoldDB" id="A0A1F5ITZ6"/>
<dbReference type="InterPro" id="IPR019777">
    <property type="entry name" value="Form_AcTrfase_GR_CS"/>
</dbReference>
<dbReference type="PANTHER" id="PTHR30191">
    <property type="entry name" value="FORMATE ACETYLTRANSFERASE"/>
    <property type="match status" value="1"/>
</dbReference>
<keyword evidence="4 12" id="KW-0808">Transferase</keyword>
<feature type="active site" description="Cysteine radical intermediate" evidence="9">
    <location>
        <position position="399"/>
    </location>
</feature>
<dbReference type="Gene3D" id="3.20.70.20">
    <property type="match status" value="1"/>
</dbReference>
<dbReference type="Pfam" id="PF01228">
    <property type="entry name" value="Gly_radical"/>
    <property type="match status" value="1"/>
</dbReference>